<dbReference type="InterPro" id="IPR050250">
    <property type="entry name" value="Macrolide_Exporter_MacB"/>
</dbReference>
<sequence length="961" mass="106882">MKNNDKKIEFHKRIPLETIPNTFFAIFRNKRRSLAMLSGIVLSMTLLSGIILYNAELKQNNYESMVKNYPYEVDFSIQGSNSSYENLATLSAAIENDDRTLDATIIGRSSADVFSIDPKNSSEFLYGGFRTYFVDEDYFTESIGETLLSMDFKGNANLSGQSVIVSEGLLNEFSLKIGDKLHTLNFSEWVWDEEAEESYNEVGTLANLTIVGSYKPSFPDDLIGFGNPIDGNNIYLSLDLLTESNMTDINQILIEEGSLHVMVKIDVTKFSVGDPATFNKELNLFINQISRDIEGFDTYGNNLIGGTIMFFQVISVLITILYIVLAIPVILLSLYLLNFGLEMSLEERRRLIAIKKVQGASGKQIFSELKNEIFLTLLVGSVLGYILGIISAWIISSIAGFMQIQLSANSNFFDYLRFDSTAFFLPFCLVSLILIIVTFKKGKRFINQEVTEGVSRREIKKQKFFKRHKLDIVFFIISLSGLVLVAIDLLNLQVQIPIGINILIYITTPFLFWIGGSSVGSRIVKWLPLKLEGVFLRLPMFKDVKNVIKSGLKRRGDIERLAVIIIMTLSIASLATIQGNTDETLAQRKIEWEIGADWQVNFESAGDYYETIQNISGFDDSIAISQTSVQTYSSEFAISAIDNLKELENIENGNPIALWQKDTFNKFTPKKALQALKDNPKGIFVYPDVLFELDVQVGDSIDISFPGIDSSEITVTDITILGIVNELPGGISGTTFISKELFLQVLAQSLNQSSDYFANSNLNGTRYLVRTTDGASISQEKISEIQLELDTNTTGIKTHRSFQDELGDINTTKQGYGITGLLSLNFIISLIAALVSAFSFSAILMERRKHEFAILRSIGAKKRHIYKMALGENALMMLTASVWGIFIGIGVSYLFNGVFEFISIIMNLFTGGSVVVGRTVIVPGLELLLISAVTFIGMLLATMLSVKSAANQDLSLATKVV</sequence>
<organism evidence="9 10">
    <name type="scientific">Candidatus Lokiarchaeum ossiferum</name>
    <dbReference type="NCBI Taxonomy" id="2951803"/>
    <lineage>
        <taxon>Archaea</taxon>
        <taxon>Promethearchaeati</taxon>
        <taxon>Promethearchaeota</taxon>
        <taxon>Promethearchaeia</taxon>
        <taxon>Promethearchaeales</taxon>
        <taxon>Promethearchaeaceae</taxon>
        <taxon>Candidatus Lokiarchaeum</taxon>
    </lineage>
</organism>
<feature type="transmembrane region" description="Helical" evidence="7">
    <location>
        <begin position="496"/>
        <end position="515"/>
    </location>
</feature>
<gene>
    <name evidence="9" type="ORF">NEF87_004681</name>
</gene>
<keyword evidence="10" id="KW-1185">Reference proteome</keyword>
<feature type="transmembrane region" description="Helical" evidence="7">
    <location>
        <begin position="308"/>
        <end position="341"/>
    </location>
</feature>
<dbReference type="Pfam" id="PF02687">
    <property type="entry name" value="FtsX"/>
    <property type="match status" value="2"/>
</dbReference>
<dbReference type="Proteomes" id="UP001208689">
    <property type="component" value="Chromosome"/>
</dbReference>
<feature type="transmembrane region" description="Helical" evidence="7">
    <location>
        <begin position="470"/>
        <end position="490"/>
    </location>
</feature>
<feature type="transmembrane region" description="Helical" evidence="7">
    <location>
        <begin position="901"/>
        <end position="920"/>
    </location>
</feature>
<feature type="transmembrane region" description="Helical" evidence="7">
    <location>
        <begin position="865"/>
        <end position="895"/>
    </location>
</feature>
<feature type="domain" description="ABC3 transporter permease C-terminal" evidence="8">
    <location>
        <begin position="827"/>
        <end position="949"/>
    </location>
</feature>
<evidence type="ECO:0000256" key="3">
    <source>
        <dbReference type="ARBA" id="ARBA00022692"/>
    </source>
</evidence>
<evidence type="ECO:0000313" key="9">
    <source>
        <dbReference type="EMBL" id="UYP48396.1"/>
    </source>
</evidence>
<dbReference type="EMBL" id="CP104013">
    <property type="protein sequence ID" value="UYP48396.1"/>
    <property type="molecule type" value="Genomic_DNA"/>
</dbReference>
<keyword evidence="2" id="KW-1003">Cell membrane</keyword>
<keyword evidence="5 7" id="KW-0472">Membrane</keyword>
<dbReference type="PANTHER" id="PTHR30572">
    <property type="entry name" value="MEMBRANE COMPONENT OF TRANSPORTER-RELATED"/>
    <property type="match status" value="1"/>
</dbReference>
<dbReference type="PANTHER" id="PTHR30572:SF4">
    <property type="entry name" value="ABC TRANSPORTER PERMEASE YTRF"/>
    <property type="match status" value="1"/>
</dbReference>
<feature type="transmembrane region" description="Helical" evidence="7">
    <location>
        <begin position="422"/>
        <end position="439"/>
    </location>
</feature>
<reference evidence="9" key="1">
    <citation type="submission" date="2022-09" db="EMBL/GenBank/DDBJ databases">
        <title>Actin cytoskeleton and complex cell architecture in an #Asgard archaeon.</title>
        <authorList>
            <person name="Ponce Toledo R.I."/>
            <person name="Schleper C."/>
            <person name="Rodrigues Oliveira T."/>
            <person name="Wollweber F."/>
            <person name="Xu J."/>
            <person name="Rittmann S."/>
            <person name="Klingl A."/>
            <person name="Pilhofer M."/>
        </authorList>
    </citation>
    <scope>NUCLEOTIDE SEQUENCE</scope>
    <source>
        <strain evidence="9">B-35</strain>
    </source>
</reference>
<evidence type="ECO:0000256" key="6">
    <source>
        <dbReference type="ARBA" id="ARBA00038076"/>
    </source>
</evidence>
<feature type="transmembrane region" description="Helical" evidence="7">
    <location>
        <begin position="373"/>
        <end position="402"/>
    </location>
</feature>
<proteinExistence type="inferred from homology"/>
<feature type="transmembrane region" description="Helical" evidence="7">
    <location>
        <begin position="821"/>
        <end position="844"/>
    </location>
</feature>
<feature type="transmembrane region" description="Helical" evidence="7">
    <location>
        <begin position="561"/>
        <end position="579"/>
    </location>
</feature>
<evidence type="ECO:0000259" key="8">
    <source>
        <dbReference type="Pfam" id="PF02687"/>
    </source>
</evidence>
<comment type="similarity">
    <text evidence="6">Belongs to the ABC-4 integral membrane protein family.</text>
</comment>
<evidence type="ECO:0000256" key="5">
    <source>
        <dbReference type="ARBA" id="ARBA00023136"/>
    </source>
</evidence>
<feature type="transmembrane region" description="Helical" evidence="7">
    <location>
        <begin position="927"/>
        <end position="946"/>
    </location>
</feature>
<keyword evidence="4 7" id="KW-1133">Transmembrane helix</keyword>
<protein>
    <recommendedName>
        <fullName evidence="8">ABC3 transporter permease C-terminal domain-containing protein</fullName>
    </recommendedName>
</protein>
<evidence type="ECO:0000256" key="7">
    <source>
        <dbReference type="SAM" id="Phobius"/>
    </source>
</evidence>
<accession>A0ABY6HYH5</accession>
<name>A0ABY6HYH5_9ARCH</name>
<dbReference type="InterPro" id="IPR003838">
    <property type="entry name" value="ABC3_permease_C"/>
</dbReference>
<feature type="domain" description="ABC3 transporter permease C-terminal" evidence="8">
    <location>
        <begin position="324"/>
        <end position="437"/>
    </location>
</feature>
<feature type="transmembrane region" description="Helical" evidence="7">
    <location>
        <begin position="34"/>
        <end position="55"/>
    </location>
</feature>
<evidence type="ECO:0000313" key="10">
    <source>
        <dbReference type="Proteomes" id="UP001208689"/>
    </source>
</evidence>
<keyword evidence="3 7" id="KW-0812">Transmembrane</keyword>
<comment type="subcellular location">
    <subcellularLocation>
        <location evidence="1">Cell membrane</location>
        <topology evidence="1">Multi-pass membrane protein</topology>
    </subcellularLocation>
</comment>
<evidence type="ECO:0000256" key="1">
    <source>
        <dbReference type="ARBA" id="ARBA00004651"/>
    </source>
</evidence>
<evidence type="ECO:0000256" key="2">
    <source>
        <dbReference type="ARBA" id="ARBA00022475"/>
    </source>
</evidence>
<evidence type="ECO:0000256" key="4">
    <source>
        <dbReference type="ARBA" id="ARBA00022989"/>
    </source>
</evidence>